<feature type="compositionally biased region" description="Low complexity" evidence="16">
    <location>
        <begin position="46"/>
        <end position="59"/>
    </location>
</feature>
<keyword evidence="20" id="KW-1185">Reference proteome</keyword>
<dbReference type="PROSITE" id="PS52016">
    <property type="entry name" value="TONB_DEPENDENT_REC_3"/>
    <property type="match status" value="1"/>
</dbReference>
<evidence type="ECO:0000256" key="9">
    <source>
        <dbReference type="ARBA" id="ARBA00023065"/>
    </source>
</evidence>
<evidence type="ECO:0000256" key="8">
    <source>
        <dbReference type="ARBA" id="ARBA00023004"/>
    </source>
</evidence>
<keyword evidence="6 14" id="KW-0812">Transmembrane</keyword>
<dbReference type="GO" id="GO:0009279">
    <property type="term" value="C:cell outer membrane"/>
    <property type="evidence" value="ECO:0007669"/>
    <property type="project" value="UniProtKB-SubCell"/>
</dbReference>
<evidence type="ECO:0000259" key="17">
    <source>
        <dbReference type="Pfam" id="PF00593"/>
    </source>
</evidence>
<keyword evidence="11 14" id="KW-0472">Membrane</keyword>
<organism evidence="19 20">
    <name type="scientific">Variibacter gotjawalensis</name>
    <dbReference type="NCBI Taxonomy" id="1333996"/>
    <lineage>
        <taxon>Bacteria</taxon>
        <taxon>Pseudomonadati</taxon>
        <taxon>Pseudomonadota</taxon>
        <taxon>Alphaproteobacteria</taxon>
        <taxon>Hyphomicrobiales</taxon>
        <taxon>Nitrobacteraceae</taxon>
        <taxon>Variibacter</taxon>
    </lineage>
</organism>
<dbReference type="AlphaFoldDB" id="A0A0S3Q096"/>
<dbReference type="Pfam" id="PF00593">
    <property type="entry name" value="TonB_dep_Rec_b-barrel"/>
    <property type="match status" value="1"/>
</dbReference>
<reference evidence="19 20" key="1">
    <citation type="submission" date="2015-08" db="EMBL/GenBank/DDBJ databases">
        <title>Investigation of the bacterial diversity of lava forest soil.</title>
        <authorList>
            <person name="Lee J.S."/>
        </authorList>
    </citation>
    <scope>NUCLEOTIDE SEQUENCE [LARGE SCALE GENOMIC DNA]</scope>
    <source>
        <strain evidence="19 20">GJW-30</strain>
    </source>
</reference>
<gene>
    <name evidence="19" type="primary">fhuA</name>
    <name evidence="19" type="ORF">GJW-30_1_04158</name>
</gene>
<dbReference type="FunFam" id="2.40.170.20:FF:000005">
    <property type="entry name" value="TonB-dependent siderophore receptor"/>
    <property type="match status" value="1"/>
</dbReference>
<dbReference type="RefSeq" id="WP_096358272.1">
    <property type="nucleotide sequence ID" value="NZ_AP014946.1"/>
</dbReference>
<keyword evidence="3 14" id="KW-0813">Transport</keyword>
<evidence type="ECO:0000256" key="11">
    <source>
        <dbReference type="ARBA" id="ARBA00023136"/>
    </source>
</evidence>
<evidence type="ECO:0000256" key="15">
    <source>
        <dbReference type="RuleBase" id="RU003357"/>
    </source>
</evidence>
<dbReference type="Gene3D" id="2.170.130.10">
    <property type="entry name" value="TonB-dependent receptor, plug domain"/>
    <property type="match status" value="1"/>
</dbReference>
<evidence type="ECO:0000256" key="4">
    <source>
        <dbReference type="ARBA" id="ARBA00022452"/>
    </source>
</evidence>
<accession>A0A0S3Q096</accession>
<name>A0A0S3Q096_9BRAD</name>
<evidence type="ECO:0000256" key="1">
    <source>
        <dbReference type="ARBA" id="ARBA00004571"/>
    </source>
</evidence>
<evidence type="ECO:0000256" key="5">
    <source>
        <dbReference type="ARBA" id="ARBA00022496"/>
    </source>
</evidence>
<evidence type="ECO:0000256" key="14">
    <source>
        <dbReference type="PROSITE-ProRule" id="PRU01360"/>
    </source>
</evidence>
<keyword evidence="10 15" id="KW-0798">TonB box</keyword>
<dbReference type="PANTHER" id="PTHR32552:SF68">
    <property type="entry name" value="FERRICHROME OUTER MEMBRANE TRANSPORTER_PHAGE RECEPTOR"/>
    <property type="match status" value="1"/>
</dbReference>
<dbReference type="GO" id="GO:0038023">
    <property type="term" value="F:signaling receptor activity"/>
    <property type="evidence" value="ECO:0007669"/>
    <property type="project" value="InterPro"/>
</dbReference>
<keyword evidence="4 14" id="KW-1134">Transmembrane beta strand</keyword>
<keyword evidence="5" id="KW-0410">Iron transport</keyword>
<feature type="region of interest" description="Disordered" evidence="16">
    <location>
        <begin position="46"/>
        <end position="89"/>
    </location>
</feature>
<dbReference type="Pfam" id="PF07715">
    <property type="entry name" value="Plug"/>
    <property type="match status" value="1"/>
</dbReference>
<dbReference type="SUPFAM" id="SSF56935">
    <property type="entry name" value="Porins"/>
    <property type="match status" value="1"/>
</dbReference>
<evidence type="ECO:0000256" key="7">
    <source>
        <dbReference type="ARBA" id="ARBA00022729"/>
    </source>
</evidence>
<dbReference type="GO" id="GO:0015344">
    <property type="term" value="F:siderophore uptake transmembrane transporter activity"/>
    <property type="evidence" value="ECO:0007669"/>
    <property type="project" value="TreeGrafter"/>
</dbReference>
<dbReference type="KEGG" id="vgo:GJW-30_1_04158"/>
<keyword evidence="12 19" id="KW-0675">Receptor</keyword>
<dbReference type="PANTHER" id="PTHR32552">
    <property type="entry name" value="FERRICHROME IRON RECEPTOR-RELATED"/>
    <property type="match status" value="1"/>
</dbReference>
<keyword evidence="7" id="KW-0732">Signal</keyword>
<keyword evidence="9" id="KW-0406">Ion transport</keyword>
<evidence type="ECO:0000256" key="10">
    <source>
        <dbReference type="ARBA" id="ARBA00023077"/>
    </source>
</evidence>
<comment type="subcellular location">
    <subcellularLocation>
        <location evidence="1 14">Cell outer membrane</location>
        <topology evidence="1 14">Multi-pass membrane protein</topology>
    </subcellularLocation>
</comment>
<dbReference type="InterPro" id="IPR010105">
    <property type="entry name" value="TonB_sidphr_rcpt"/>
</dbReference>
<evidence type="ECO:0000256" key="12">
    <source>
        <dbReference type="ARBA" id="ARBA00023170"/>
    </source>
</evidence>
<dbReference type="Gene3D" id="2.40.170.20">
    <property type="entry name" value="TonB-dependent receptor, beta-barrel domain"/>
    <property type="match status" value="1"/>
</dbReference>
<dbReference type="InterPro" id="IPR039426">
    <property type="entry name" value="TonB-dep_rcpt-like"/>
</dbReference>
<dbReference type="Proteomes" id="UP000236884">
    <property type="component" value="Chromosome"/>
</dbReference>
<proteinExistence type="inferred from homology"/>
<keyword evidence="8" id="KW-0408">Iron</keyword>
<evidence type="ECO:0000256" key="16">
    <source>
        <dbReference type="SAM" id="MobiDB-lite"/>
    </source>
</evidence>
<sequence>MQIKSKTHRSALMPRAIFLFTTALVLPAFFVEDVAAQQQLPTVSVQAPRQRAARPQPVRRVARRAPAPRPVARPAAPVGPTVAGERANGPVNGIVARQSATGSKTDTPILETPQSVAVVPREQIVQQGAQTIAQSIRYVSGAQGDLYGAGSVFDTEVKVRGFVAPRYLDGLRLPYDSTIQFAQPRTEPYGLERIEILKGPASGIYGQASPGGILNMVSKRPTTEQRGELEFQTGSYGRIQGAFDISGPIDKDRQFLYRIVGLGRDSDTFINGNHENRYYIAPSFTWQPNIDTSFTVLASAQRDRLDGQIHQYLPGFGTLYSNPNGRISRSTYTGEPGFDRVAFDQAFIGYELKHRFNEMFEFRQNVRAGQADIETFSMRNRNGLCPLPGNPLCAFDAYDPAQRITTRDANYVGGSSKNFAIDNQLQADFQTGFLRHRMLFGIDYQKTEITTDYRGTFAGFPIDVYNPVYGATPLPTKATMIPFFNYTTNKDQLGFYIQDQIKFDRFNLTLTGRHDKASSEVANNLTGGLVNQDDSRFTGRVGLNYVFDSGFAPYVSYSTSFEPVAGLSLVSATGEPFKPTTGEGFEAGIKYAPPGTKMLFTAAYFDIKQKNVVVNTPLFIPFQVGGIRVKGVEADFRAELMDGLDLIAGASHQKPIVEEHIDPTLVGKDVSGVNRDAAFLWAFYTAKNGPFAGLGIGGGVRYTGALWGDDANLIRIPSYTLFDAALTYDFKHLRPEWKGFHLRVNAFNVGDKVYINNCFTGVQYCAYGQPRTVYATLSYRWGEAQAPLITKY</sequence>
<dbReference type="InterPro" id="IPR012910">
    <property type="entry name" value="Plug_dom"/>
</dbReference>
<dbReference type="InterPro" id="IPR000531">
    <property type="entry name" value="Beta-barrel_TonB"/>
</dbReference>
<dbReference type="OrthoDB" id="9760333at2"/>
<dbReference type="CDD" id="cd01347">
    <property type="entry name" value="ligand_gated_channel"/>
    <property type="match status" value="1"/>
</dbReference>
<dbReference type="InterPro" id="IPR037066">
    <property type="entry name" value="Plug_dom_sf"/>
</dbReference>
<feature type="domain" description="TonB-dependent receptor-like beta-barrel" evidence="17">
    <location>
        <begin position="299"/>
        <end position="749"/>
    </location>
</feature>
<dbReference type="FunFam" id="2.170.130.10:FF:000001">
    <property type="entry name" value="Catecholate siderophore TonB-dependent receptor"/>
    <property type="match status" value="1"/>
</dbReference>
<evidence type="ECO:0000256" key="3">
    <source>
        <dbReference type="ARBA" id="ARBA00022448"/>
    </source>
</evidence>
<dbReference type="NCBIfam" id="TIGR01783">
    <property type="entry name" value="TonB-siderophor"/>
    <property type="match status" value="1"/>
</dbReference>
<evidence type="ECO:0000256" key="13">
    <source>
        <dbReference type="ARBA" id="ARBA00023237"/>
    </source>
</evidence>
<evidence type="ECO:0000256" key="6">
    <source>
        <dbReference type="ARBA" id="ARBA00022692"/>
    </source>
</evidence>
<evidence type="ECO:0000313" key="20">
    <source>
        <dbReference type="Proteomes" id="UP000236884"/>
    </source>
</evidence>
<dbReference type="InterPro" id="IPR036942">
    <property type="entry name" value="Beta-barrel_TonB_sf"/>
</dbReference>
<feature type="domain" description="TonB-dependent receptor plug" evidence="18">
    <location>
        <begin position="109"/>
        <end position="213"/>
    </location>
</feature>
<evidence type="ECO:0000256" key="2">
    <source>
        <dbReference type="ARBA" id="ARBA00009810"/>
    </source>
</evidence>
<dbReference type="EMBL" id="AP014946">
    <property type="protein sequence ID" value="BAT61599.1"/>
    <property type="molecule type" value="Genomic_DNA"/>
</dbReference>
<keyword evidence="13 14" id="KW-0998">Cell outer membrane</keyword>
<evidence type="ECO:0000259" key="18">
    <source>
        <dbReference type="Pfam" id="PF07715"/>
    </source>
</evidence>
<protein>
    <submittedName>
        <fullName evidence="19">Ferrichrome-iron receptor</fullName>
    </submittedName>
</protein>
<evidence type="ECO:0000313" key="19">
    <source>
        <dbReference type="EMBL" id="BAT61599.1"/>
    </source>
</evidence>
<dbReference type="GO" id="GO:0015891">
    <property type="term" value="P:siderophore transport"/>
    <property type="evidence" value="ECO:0007669"/>
    <property type="project" value="InterPro"/>
</dbReference>
<comment type="similarity">
    <text evidence="2 14 15">Belongs to the TonB-dependent receptor family.</text>
</comment>